<evidence type="ECO:0000256" key="3">
    <source>
        <dbReference type="ARBA" id="ARBA00022982"/>
    </source>
</evidence>
<evidence type="ECO:0000259" key="7">
    <source>
        <dbReference type="PROSITE" id="PS51352"/>
    </source>
</evidence>
<dbReference type="InterPro" id="IPR013766">
    <property type="entry name" value="Thioredoxin_domain"/>
</dbReference>
<dbReference type="PROSITE" id="PS51352">
    <property type="entry name" value="THIOREDOXIN_2"/>
    <property type="match status" value="1"/>
</dbReference>
<evidence type="ECO:0000256" key="1">
    <source>
        <dbReference type="ARBA" id="ARBA00008987"/>
    </source>
</evidence>
<dbReference type="CDD" id="cd02947">
    <property type="entry name" value="TRX_family"/>
    <property type="match status" value="1"/>
</dbReference>
<dbReference type="Proteomes" id="UP001152321">
    <property type="component" value="Unassembled WGS sequence"/>
</dbReference>
<sequence>MYFNNAHLVLREHQGEFKVVLEVTRQSIKEIVENNKIVIFDFWAVWCGPCKRFGPVFESVAAKHPDIKFVKVNTDEEQELASMFEIQSIPSVAVIKEQEIVFVQPGAIPEEILEEVVQRAKSLDMEEVRKNSK</sequence>
<evidence type="ECO:0000313" key="8">
    <source>
        <dbReference type="EMBL" id="MDG0814791.1"/>
    </source>
</evidence>
<keyword evidence="4" id="KW-1015">Disulfide bond</keyword>
<dbReference type="Gene3D" id="3.40.30.10">
    <property type="entry name" value="Glutaredoxin"/>
    <property type="match status" value="1"/>
</dbReference>
<dbReference type="InterPro" id="IPR036249">
    <property type="entry name" value="Thioredoxin-like_sf"/>
</dbReference>
<keyword evidence="5" id="KW-0676">Redox-active center</keyword>
<reference evidence="8" key="1">
    <citation type="submission" date="2022-08" db="EMBL/GenBank/DDBJ databases">
        <title>Novel Bdellovibrio Species Isolated from Svalbard: Designation Bdellovibrio svalbardensis.</title>
        <authorList>
            <person name="Mitchell R.J."/>
            <person name="Choi S.Y."/>
        </authorList>
    </citation>
    <scope>NUCLEOTIDE SEQUENCE</scope>
    <source>
        <strain evidence="8">PAP01</strain>
    </source>
</reference>
<dbReference type="RefSeq" id="WP_277576276.1">
    <property type="nucleotide sequence ID" value="NZ_JANRMI010000001.1"/>
</dbReference>
<proteinExistence type="inferred from homology"/>
<evidence type="ECO:0000313" key="9">
    <source>
        <dbReference type="Proteomes" id="UP001152321"/>
    </source>
</evidence>
<keyword evidence="9" id="KW-1185">Reference proteome</keyword>
<dbReference type="SUPFAM" id="SSF52833">
    <property type="entry name" value="Thioredoxin-like"/>
    <property type="match status" value="1"/>
</dbReference>
<protein>
    <recommendedName>
        <fullName evidence="6">Thioredoxin</fullName>
    </recommendedName>
</protein>
<name>A0ABT6DD69_9BACT</name>
<dbReference type="PANTHER" id="PTHR45663:SF40">
    <property type="entry name" value="THIOREDOXIN 2"/>
    <property type="match status" value="1"/>
</dbReference>
<evidence type="ECO:0000256" key="6">
    <source>
        <dbReference type="NCBIfam" id="TIGR01068"/>
    </source>
</evidence>
<evidence type="ECO:0000256" key="5">
    <source>
        <dbReference type="ARBA" id="ARBA00023284"/>
    </source>
</evidence>
<dbReference type="EMBL" id="JANRMI010000001">
    <property type="protein sequence ID" value="MDG0814791.1"/>
    <property type="molecule type" value="Genomic_DNA"/>
</dbReference>
<dbReference type="Pfam" id="PF00085">
    <property type="entry name" value="Thioredoxin"/>
    <property type="match status" value="1"/>
</dbReference>
<accession>A0ABT6DD69</accession>
<feature type="domain" description="Thioredoxin" evidence="7">
    <location>
        <begin position="1"/>
        <end position="122"/>
    </location>
</feature>
<keyword evidence="2" id="KW-0813">Transport</keyword>
<dbReference type="PRINTS" id="PR00421">
    <property type="entry name" value="THIOREDOXIN"/>
</dbReference>
<comment type="similarity">
    <text evidence="1">Belongs to the thioredoxin family.</text>
</comment>
<dbReference type="InterPro" id="IPR005746">
    <property type="entry name" value="Thioredoxin"/>
</dbReference>
<comment type="caution">
    <text evidence="8">The sequence shown here is derived from an EMBL/GenBank/DDBJ whole genome shotgun (WGS) entry which is preliminary data.</text>
</comment>
<evidence type="ECO:0000256" key="4">
    <source>
        <dbReference type="ARBA" id="ARBA00023157"/>
    </source>
</evidence>
<keyword evidence="3" id="KW-0249">Electron transport</keyword>
<dbReference type="NCBIfam" id="TIGR01068">
    <property type="entry name" value="thioredoxin"/>
    <property type="match status" value="1"/>
</dbReference>
<dbReference type="PANTHER" id="PTHR45663">
    <property type="entry name" value="GEO12009P1"/>
    <property type="match status" value="1"/>
</dbReference>
<gene>
    <name evidence="8" type="primary">trxA</name>
    <name evidence="8" type="ORF">NWE73_00340</name>
</gene>
<organism evidence="8 9">
    <name type="scientific">Bdellovibrio svalbardensis</name>
    <dbReference type="NCBI Taxonomy" id="2972972"/>
    <lineage>
        <taxon>Bacteria</taxon>
        <taxon>Pseudomonadati</taxon>
        <taxon>Bdellovibrionota</taxon>
        <taxon>Bdellovibrionia</taxon>
        <taxon>Bdellovibrionales</taxon>
        <taxon>Pseudobdellovibrionaceae</taxon>
        <taxon>Bdellovibrio</taxon>
    </lineage>
</organism>
<evidence type="ECO:0000256" key="2">
    <source>
        <dbReference type="ARBA" id="ARBA00022448"/>
    </source>
</evidence>